<dbReference type="Pfam" id="PF02469">
    <property type="entry name" value="Fasciclin"/>
    <property type="match status" value="2"/>
</dbReference>
<dbReference type="PANTHER" id="PTHR10900">
    <property type="entry name" value="PERIOSTIN-RELATED"/>
    <property type="match status" value="1"/>
</dbReference>
<dbReference type="RefSeq" id="XP_022320862.1">
    <property type="nucleotide sequence ID" value="XM_022465154.1"/>
</dbReference>
<dbReference type="SMART" id="SM00554">
    <property type="entry name" value="FAS1"/>
    <property type="match status" value="2"/>
</dbReference>
<gene>
    <name evidence="4" type="primary">LOC111123064</name>
</gene>
<dbReference type="GeneID" id="111123064"/>
<evidence type="ECO:0000313" key="3">
    <source>
        <dbReference type="Proteomes" id="UP000694844"/>
    </source>
</evidence>
<dbReference type="InterPro" id="IPR050904">
    <property type="entry name" value="Adhesion/Biosynth-related"/>
</dbReference>
<dbReference type="PANTHER" id="PTHR10900:SF77">
    <property type="entry name" value="FI19380P1"/>
    <property type="match status" value="1"/>
</dbReference>
<dbReference type="Gene3D" id="2.30.180.10">
    <property type="entry name" value="FAS1 domain"/>
    <property type="match status" value="2"/>
</dbReference>
<dbReference type="PROSITE" id="PS50213">
    <property type="entry name" value="FAS1"/>
    <property type="match status" value="2"/>
</dbReference>
<keyword evidence="1" id="KW-0732">Signal</keyword>
<feature type="signal peptide" evidence="1">
    <location>
        <begin position="1"/>
        <end position="17"/>
    </location>
</feature>
<dbReference type="Proteomes" id="UP000694844">
    <property type="component" value="Chromosome 3"/>
</dbReference>
<dbReference type="KEGG" id="cvn:111123064"/>
<name>A0A8B8CYA8_CRAVI</name>
<reference evidence="4" key="1">
    <citation type="submission" date="2025-08" db="UniProtKB">
        <authorList>
            <consortium name="RefSeq"/>
        </authorList>
    </citation>
    <scope>IDENTIFICATION</scope>
    <source>
        <tissue evidence="4">Whole sample</tissue>
    </source>
</reference>
<sequence>MNYLFIFPLLGLALGQGSPTSMGNLVETLKTSTLQSTLVDLIDAAGLTEVLSQGGPFTIFAPDNHAFSLLGNATLNSLKADTAKLADILKYHVVSGLYHVKPDLLVNELMLDSLKGDKLRVNYYYAAQHALTVEGARITYPDKMASNGIIHRIEKVLLPPVGNIVEVLSADGSFGTLLAAAKAAGLVEALGDGPITLMAPTDDAFNRLGNDTVAKLLQNPTLLANVLKYHIVHGTLYSRGMHTGTFHTLEEADRLRIYESFFGSVVVDGHRVTKPDMSATNGVVHKLDYVLIPSSLATQIKNL</sequence>
<keyword evidence="3" id="KW-1185">Reference proteome</keyword>
<feature type="domain" description="FAS1" evidence="2">
    <location>
        <begin position="22"/>
        <end position="157"/>
    </location>
</feature>
<dbReference type="OrthoDB" id="286301at2759"/>
<dbReference type="InterPro" id="IPR000782">
    <property type="entry name" value="FAS1_domain"/>
</dbReference>
<dbReference type="InterPro" id="IPR036378">
    <property type="entry name" value="FAS1_dom_sf"/>
</dbReference>
<evidence type="ECO:0000256" key="1">
    <source>
        <dbReference type="SAM" id="SignalP"/>
    </source>
</evidence>
<proteinExistence type="predicted"/>
<feature type="chain" id="PRO_5034924737" evidence="1">
    <location>
        <begin position="18"/>
        <end position="303"/>
    </location>
</feature>
<accession>A0A8B8CYA8</accession>
<dbReference type="FunFam" id="2.30.180.10:FF:000032">
    <property type="entry name" value="Fasciclin domain-containing protein, putative"/>
    <property type="match status" value="2"/>
</dbReference>
<evidence type="ECO:0000313" key="4">
    <source>
        <dbReference type="RefSeq" id="XP_022320862.1"/>
    </source>
</evidence>
<dbReference type="SUPFAM" id="SSF82153">
    <property type="entry name" value="FAS1 domain"/>
    <property type="match status" value="2"/>
</dbReference>
<feature type="domain" description="FAS1" evidence="2">
    <location>
        <begin position="161"/>
        <end position="291"/>
    </location>
</feature>
<protein>
    <submittedName>
        <fullName evidence="4">Transforming growth factor-beta-induced protein ig-h3-like</fullName>
    </submittedName>
</protein>
<organism evidence="3 4">
    <name type="scientific">Crassostrea virginica</name>
    <name type="common">Eastern oyster</name>
    <dbReference type="NCBI Taxonomy" id="6565"/>
    <lineage>
        <taxon>Eukaryota</taxon>
        <taxon>Metazoa</taxon>
        <taxon>Spiralia</taxon>
        <taxon>Lophotrochozoa</taxon>
        <taxon>Mollusca</taxon>
        <taxon>Bivalvia</taxon>
        <taxon>Autobranchia</taxon>
        <taxon>Pteriomorphia</taxon>
        <taxon>Ostreida</taxon>
        <taxon>Ostreoidea</taxon>
        <taxon>Ostreidae</taxon>
        <taxon>Crassostrea</taxon>
    </lineage>
</organism>
<dbReference type="AlphaFoldDB" id="A0A8B8CYA8"/>
<dbReference type="GO" id="GO:0005615">
    <property type="term" value="C:extracellular space"/>
    <property type="evidence" value="ECO:0007669"/>
    <property type="project" value="TreeGrafter"/>
</dbReference>
<evidence type="ECO:0000259" key="2">
    <source>
        <dbReference type="PROSITE" id="PS50213"/>
    </source>
</evidence>